<evidence type="ECO:0000313" key="1">
    <source>
        <dbReference type="EMBL" id="KAI3820271.1"/>
    </source>
</evidence>
<comment type="caution">
    <text evidence="1">The sequence shown here is derived from an EMBL/GenBank/DDBJ whole genome shotgun (WGS) entry which is preliminary data.</text>
</comment>
<accession>A0ACB9JKM5</accession>
<dbReference type="Proteomes" id="UP001056120">
    <property type="component" value="Linkage Group LG03"/>
</dbReference>
<organism evidence="1 2">
    <name type="scientific">Smallanthus sonchifolius</name>
    <dbReference type="NCBI Taxonomy" id="185202"/>
    <lineage>
        <taxon>Eukaryota</taxon>
        <taxon>Viridiplantae</taxon>
        <taxon>Streptophyta</taxon>
        <taxon>Embryophyta</taxon>
        <taxon>Tracheophyta</taxon>
        <taxon>Spermatophyta</taxon>
        <taxon>Magnoliopsida</taxon>
        <taxon>eudicotyledons</taxon>
        <taxon>Gunneridae</taxon>
        <taxon>Pentapetalae</taxon>
        <taxon>asterids</taxon>
        <taxon>campanulids</taxon>
        <taxon>Asterales</taxon>
        <taxon>Asteraceae</taxon>
        <taxon>Asteroideae</taxon>
        <taxon>Heliantheae alliance</taxon>
        <taxon>Millerieae</taxon>
        <taxon>Smallanthus</taxon>
    </lineage>
</organism>
<protein>
    <submittedName>
        <fullName evidence="1">Uncharacterized protein</fullName>
    </submittedName>
</protein>
<keyword evidence="2" id="KW-1185">Reference proteome</keyword>
<reference evidence="1 2" key="2">
    <citation type="journal article" date="2022" name="Mol. Ecol. Resour.">
        <title>The genomes of chicory, endive, great burdock and yacon provide insights into Asteraceae paleo-polyploidization history and plant inulin production.</title>
        <authorList>
            <person name="Fan W."/>
            <person name="Wang S."/>
            <person name="Wang H."/>
            <person name="Wang A."/>
            <person name="Jiang F."/>
            <person name="Liu H."/>
            <person name="Zhao H."/>
            <person name="Xu D."/>
            <person name="Zhang Y."/>
        </authorList>
    </citation>
    <scope>NUCLEOTIDE SEQUENCE [LARGE SCALE GENOMIC DNA]</scope>
    <source>
        <strain evidence="2">cv. Yunnan</strain>
        <tissue evidence="1">Leaves</tissue>
    </source>
</reference>
<gene>
    <name evidence="1" type="ORF">L1987_07815</name>
</gene>
<evidence type="ECO:0000313" key="2">
    <source>
        <dbReference type="Proteomes" id="UP001056120"/>
    </source>
</evidence>
<dbReference type="EMBL" id="CM042020">
    <property type="protein sequence ID" value="KAI3820271.1"/>
    <property type="molecule type" value="Genomic_DNA"/>
</dbReference>
<name>A0ACB9JKM5_9ASTR</name>
<proteinExistence type="predicted"/>
<sequence>MRQLQHFTILIVILSRTKATVVQSLPGCSDKCGNITIPYPFGIEENCYLDKVYQAGSGLFNLDKIYYPLIKKHRESRELEFR</sequence>
<reference evidence="2" key="1">
    <citation type="journal article" date="2022" name="Mol. Ecol. Resour.">
        <title>The genomes of chicory, endive, great burdock and yacon provide insights into Asteraceae palaeo-polyploidization history and plant inulin production.</title>
        <authorList>
            <person name="Fan W."/>
            <person name="Wang S."/>
            <person name="Wang H."/>
            <person name="Wang A."/>
            <person name="Jiang F."/>
            <person name="Liu H."/>
            <person name="Zhao H."/>
            <person name="Xu D."/>
            <person name="Zhang Y."/>
        </authorList>
    </citation>
    <scope>NUCLEOTIDE SEQUENCE [LARGE SCALE GENOMIC DNA]</scope>
    <source>
        <strain evidence="2">cv. Yunnan</strain>
    </source>
</reference>